<dbReference type="EMBL" id="MKIM01000018">
    <property type="protein sequence ID" value="OLP46882.1"/>
    <property type="molecule type" value="Genomic_DNA"/>
</dbReference>
<keyword evidence="3" id="KW-1185">Reference proteome</keyword>
<dbReference type="AlphaFoldDB" id="A0A1Q8ZXX9"/>
<dbReference type="PIRSF" id="PIRSF010244">
    <property type="entry name" value="UCP010244_imp"/>
    <property type="match status" value="1"/>
</dbReference>
<keyword evidence="1" id="KW-0812">Transmembrane</keyword>
<evidence type="ECO:0000313" key="3">
    <source>
        <dbReference type="Proteomes" id="UP000186894"/>
    </source>
</evidence>
<feature type="transmembrane region" description="Helical" evidence="1">
    <location>
        <begin position="6"/>
        <end position="27"/>
    </location>
</feature>
<dbReference type="Proteomes" id="UP000186894">
    <property type="component" value="Unassembled WGS sequence"/>
</dbReference>
<sequence>MFKLLFAVAIGLIGAVFLHIIIILALPHFTGKDAFTRITFEGPLNRFYSLGNQMDKAGLTIGDPFLKVAACAFDVSENPVRITASGAVPFWSIGVFDRNANESYSMNDSTSVEGKLDIIAATSAQIAVLRAEQSDALTQTIFVEMPTHKGYAVLRAMVPQDSFKPDAEAFLKGASCKPIANP</sequence>
<keyword evidence="1" id="KW-1133">Transmembrane helix</keyword>
<reference evidence="2 3" key="1">
    <citation type="submission" date="2016-09" db="EMBL/GenBank/DDBJ databases">
        <title>Rhizobium oryziradicis sp. nov., isolated from the root of rice.</title>
        <authorList>
            <person name="Zhao J."/>
            <person name="Zhang X."/>
        </authorList>
    </citation>
    <scope>NUCLEOTIDE SEQUENCE [LARGE SCALE GENOMIC DNA]</scope>
    <source>
        <strain evidence="2 3">N19</strain>
    </source>
</reference>
<proteinExistence type="predicted"/>
<evidence type="ECO:0000256" key="1">
    <source>
        <dbReference type="SAM" id="Phobius"/>
    </source>
</evidence>
<comment type="caution">
    <text evidence="2">The sequence shown here is derived from an EMBL/GenBank/DDBJ whole genome shotgun (WGS) entry which is preliminary data.</text>
</comment>
<dbReference type="OrthoDB" id="1346484at2"/>
<accession>A0A1Q8ZXX9</accession>
<evidence type="ECO:0000313" key="2">
    <source>
        <dbReference type="EMBL" id="OLP46882.1"/>
    </source>
</evidence>
<organism evidence="2 3">
    <name type="scientific">Rhizobium oryziradicis</name>
    <dbReference type="NCBI Taxonomy" id="1867956"/>
    <lineage>
        <taxon>Bacteria</taxon>
        <taxon>Pseudomonadati</taxon>
        <taxon>Pseudomonadota</taxon>
        <taxon>Alphaproteobacteria</taxon>
        <taxon>Hyphomicrobiales</taxon>
        <taxon>Rhizobiaceae</taxon>
        <taxon>Rhizobium/Agrobacterium group</taxon>
        <taxon>Rhizobium</taxon>
    </lineage>
</organism>
<keyword evidence="1" id="KW-0472">Membrane</keyword>
<dbReference type="STRING" id="1867956.BJF95_14445"/>
<gene>
    <name evidence="2" type="ORF">BJF95_14445</name>
</gene>
<dbReference type="RefSeq" id="WP_075637621.1">
    <property type="nucleotide sequence ID" value="NZ_MKIM01000018.1"/>
</dbReference>
<name>A0A1Q8ZXX9_9HYPH</name>
<dbReference type="InterPro" id="IPR014456">
    <property type="entry name" value="UCP010244_IM"/>
</dbReference>
<protein>
    <submittedName>
        <fullName evidence="2">DUF1254 domain-containing protein</fullName>
    </submittedName>
</protein>